<accession>Q13H03</accession>
<dbReference type="eggNOG" id="ENOG5030IJC">
    <property type="taxonomic scope" value="Bacteria"/>
</dbReference>
<dbReference type="STRING" id="266265.Bxe_C0740"/>
<dbReference type="AlphaFoldDB" id="Q13H03"/>
<sequence length="234" mass="25969">MFSARSRESSICSAVTTFAPGPLSLPASEAFSQLRRVCVDIPNSRDTALRPCPSLTRCTAASLNSAVYTWCGTLNIYAFLPLGRVYTRPAGRRNFRGSSLLQHVSRVVYRDKPLYYGRDGTNRYDAPTRNYGVLYLGRDLPTGLMESVFHKHQWDKDTKRSIAQAEVQSRLVRAVGVLEELHLADLTAEGVMAGYFGLNLEQLASRDYTYTQQVSAQVHALLGKDGLPLFDGVL</sequence>
<proteinExistence type="predicted"/>
<evidence type="ECO:0000259" key="1">
    <source>
        <dbReference type="SMART" id="SM00953"/>
    </source>
</evidence>
<gene>
    <name evidence="2" type="ORF">Bxe_C0740</name>
</gene>
<feature type="domain" description="RES" evidence="1">
    <location>
        <begin position="109"/>
        <end position="234"/>
    </location>
</feature>
<reference evidence="2 3" key="1">
    <citation type="journal article" date="2006" name="Proc. Natl. Acad. Sci. U.S.A.">
        <title>Burkholderia xenovorans LB400 harbors a multi-replicon, 9.73-Mbp genome shaped for versatility.</title>
        <authorList>
            <person name="Chain P.S."/>
            <person name="Denef V.J."/>
            <person name="Konstantinidis K.T."/>
            <person name="Vergez L.M."/>
            <person name="Agullo L."/>
            <person name="Reyes V.L."/>
            <person name="Hauser L."/>
            <person name="Cordova M."/>
            <person name="Gomez L."/>
            <person name="Gonzalez M."/>
            <person name="Land M."/>
            <person name="Lao V."/>
            <person name="Larimer F."/>
            <person name="LiPuma J.J."/>
            <person name="Mahenthiralingam E."/>
            <person name="Malfatti S.A."/>
            <person name="Marx C.J."/>
            <person name="Parnell J.J."/>
            <person name="Ramette A."/>
            <person name="Richardson P."/>
            <person name="Seeger M."/>
            <person name="Smith D."/>
            <person name="Spilker T."/>
            <person name="Sul W.J."/>
            <person name="Tsoi T.V."/>
            <person name="Ulrich L.E."/>
            <person name="Zhulin I.B."/>
            <person name="Tiedje J.M."/>
        </authorList>
    </citation>
    <scope>NUCLEOTIDE SEQUENCE [LARGE SCALE GENOMIC DNA]</scope>
    <source>
        <strain evidence="2 3">LB400</strain>
    </source>
</reference>
<dbReference type="EMBL" id="CP000272">
    <property type="protein sequence ID" value="ABE36636.1"/>
    <property type="molecule type" value="Genomic_DNA"/>
</dbReference>
<keyword evidence="3" id="KW-1185">Reference proteome</keyword>
<dbReference type="Proteomes" id="UP000001817">
    <property type="component" value="Chromosome 3"/>
</dbReference>
<evidence type="ECO:0000313" key="3">
    <source>
        <dbReference type="Proteomes" id="UP000001817"/>
    </source>
</evidence>
<evidence type="ECO:0000313" key="2">
    <source>
        <dbReference type="EMBL" id="ABE36636.1"/>
    </source>
</evidence>
<dbReference type="KEGG" id="bxe:Bxe_C0740"/>
<dbReference type="SMART" id="SM00953">
    <property type="entry name" value="RES"/>
    <property type="match status" value="1"/>
</dbReference>
<name>Q13H03_PARXL</name>
<dbReference type="Pfam" id="PF08808">
    <property type="entry name" value="RES"/>
    <property type="match status" value="1"/>
</dbReference>
<organism evidence="2 3">
    <name type="scientific">Paraburkholderia xenovorans (strain LB400)</name>
    <dbReference type="NCBI Taxonomy" id="266265"/>
    <lineage>
        <taxon>Bacteria</taxon>
        <taxon>Pseudomonadati</taxon>
        <taxon>Pseudomonadota</taxon>
        <taxon>Betaproteobacteria</taxon>
        <taxon>Burkholderiales</taxon>
        <taxon>Burkholderiaceae</taxon>
        <taxon>Paraburkholderia</taxon>
    </lineage>
</organism>
<dbReference type="InterPro" id="IPR014914">
    <property type="entry name" value="RES_dom"/>
</dbReference>
<protein>
    <recommendedName>
        <fullName evidence="1">RES domain-containing protein</fullName>
    </recommendedName>
</protein>